<evidence type="ECO:0000313" key="2">
    <source>
        <dbReference type="EMBL" id="RDX46493.1"/>
    </source>
</evidence>
<keyword evidence="3" id="KW-1185">Reference proteome</keyword>
<dbReference type="OrthoDB" id="565731at2759"/>
<feature type="compositionally biased region" description="Basic and acidic residues" evidence="1">
    <location>
        <begin position="63"/>
        <end position="82"/>
    </location>
</feature>
<accession>A0A371D1U7</accession>
<sequence>MATVFAAFRRALRPAALGRVARPCRLHARAIHSSPIVLKNKSSNDASDNLFGESEDDSGDLFAEDHAAPKSDATKPAVDRPTDLPPKNPSVPAPANIDPTARFEDLYQFLHAYLVEKNGPSIPRDSIWVHLFNVSDTPERLERVVELLPKWRDAQRGFKPSMVMHFARRVQKLRCPQLALKVFGDRPKYGLDLTLPAARIICQSLLVRASPQDVLTFTSLFSVYGLPPVSSDLLCTAFLLRALFLQASDESLTVARSLVPALQTLLANTAPESMSLSVSRTRRDEKRQRRWLAYTLHNLQHDLAAHGIEHVWLDEWMAASGYKAALASQ</sequence>
<name>A0A371D1U7_9APHY</name>
<feature type="compositionally biased region" description="Pro residues" evidence="1">
    <location>
        <begin position="83"/>
        <end position="92"/>
    </location>
</feature>
<gene>
    <name evidence="2" type="ORF">OH76DRAFT_1420101</name>
</gene>
<organism evidence="2 3">
    <name type="scientific">Lentinus brumalis</name>
    <dbReference type="NCBI Taxonomy" id="2498619"/>
    <lineage>
        <taxon>Eukaryota</taxon>
        <taxon>Fungi</taxon>
        <taxon>Dikarya</taxon>
        <taxon>Basidiomycota</taxon>
        <taxon>Agaricomycotina</taxon>
        <taxon>Agaricomycetes</taxon>
        <taxon>Polyporales</taxon>
        <taxon>Polyporaceae</taxon>
        <taxon>Lentinus</taxon>
    </lineage>
</organism>
<dbReference type="Proteomes" id="UP000256964">
    <property type="component" value="Unassembled WGS sequence"/>
</dbReference>
<feature type="region of interest" description="Disordered" evidence="1">
    <location>
        <begin position="42"/>
        <end position="97"/>
    </location>
</feature>
<proteinExistence type="predicted"/>
<evidence type="ECO:0000256" key="1">
    <source>
        <dbReference type="SAM" id="MobiDB-lite"/>
    </source>
</evidence>
<dbReference type="AlphaFoldDB" id="A0A371D1U7"/>
<dbReference type="EMBL" id="KZ857426">
    <property type="protein sequence ID" value="RDX46493.1"/>
    <property type="molecule type" value="Genomic_DNA"/>
</dbReference>
<evidence type="ECO:0000313" key="3">
    <source>
        <dbReference type="Proteomes" id="UP000256964"/>
    </source>
</evidence>
<reference evidence="2 3" key="1">
    <citation type="journal article" date="2018" name="Biotechnol. Biofuels">
        <title>Integrative visual omics of the white-rot fungus Polyporus brumalis exposes the biotechnological potential of its oxidative enzymes for delignifying raw plant biomass.</title>
        <authorList>
            <person name="Miyauchi S."/>
            <person name="Rancon A."/>
            <person name="Drula E."/>
            <person name="Hage H."/>
            <person name="Chaduli D."/>
            <person name="Favel A."/>
            <person name="Grisel S."/>
            <person name="Henrissat B."/>
            <person name="Herpoel-Gimbert I."/>
            <person name="Ruiz-Duenas F.J."/>
            <person name="Chevret D."/>
            <person name="Hainaut M."/>
            <person name="Lin J."/>
            <person name="Wang M."/>
            <person name="Pangilinan J."/>
            <person name="Lipzen A."/>
            <person name="Lesage-Meessen L."/>
            <person name="Navarro D."/>
            <person name="Riley R."/>
            <person name="Grigoriev I.V."/>
            <person name="Zhou S."/>
            <person name="Raouche S."/>
            <person name="Rosso M.N."/>
        </authorList>
    </citation>
    <scope>NUCLEOTIDE SEQUENCE [LARGE SCALE GENOMIC DNA]</scope>
    <source>
        <strain evidence="2 3">BRFM 1820</strain>
    </source>
</reference>
<protein>
    <submittedName>
        <fullName evidence="2">Uncharacterized protein</fullName>
    </submittedName>
</protein>